<organism evidence="1 2">
    <name type="scientific">Paenalkalicoccus suaedae</name>
    <dbReference type="NCBI Taxonomy" id="2592382"/>
    <lineage>
        <taxon>Bacteria</taxon>
        <taxon>Bacillati</taxon>
        <taxon>Bacillota</taxon>
        <taxon>Bacilli</taxon>
        <taxon>Bacillales</taxon>
        <taxon>Bacillaceae</taxon>
        <taxon>Paenalkalicoccus</taxon>
    </lineage>
</organism>
<name>A0A859FD89_9BACI</name>
<protein>
    <submittedName>
        <fullName evidence="1">DUF309 domain-containing protein</fullName>
    </submittedName>
</protein>
<dbReference type="RefSeq" id="WP_176009073.1">
    <property type="nucleotide sequence ID" value="NZ_CP041372.2"/>
</dbReference>
<dbReference type="InterPro" id="IPR005500">
    <property type="entry name" value="DUF309"/>
</dbReference>
<sequence length="176" mass="21383">MENYPRAYVEYLVHFHATRDYFECHEIMEEFWLEANKESKYLALIQLAVAVYHERQGNINGSLRLYRKVLSHMRTNRNLLEELGLNEDELEHDIKTRMKSVMYESPYEPMDLPLDEELELYCQRIAKQQGLIWKMDDRKATDELIYKHRLRNRDDVIEARQMSLIQKQKQREQQTT</sequence>
<accession>A0A859FD89</accession>
<dbReference type="Gene3D" id="1.10.3450.10">
    <property type="entry name" value="TTHA0068-like"/>
    <property type="match status" value="1"/>
</dbReference>
<dbReference type="KEGG" id="psua:FLK61_30440"/>
<dbReference type="PANTHER" id="PTHR34796">
    <property type="entry name" value="EXPRESSED PROTEIN"/>
    <property type="match status" value="1"/>
</dbReference>
<dbReference type="InterPro" id="IPR023203">
    <property type="entry name" value="TTHA0068_sf"/>
</dbReference>
<evidence type="ECO:0000313" key="2">
    <source>
        <dbReference type="Proteomes" id="UP000318138"/>
    </source>
</evidence>
<evidence type="ECO:0000313" key="1">
    <source>
        <dbReference type="EMBL" id="QKS71037.1"/>
    </source>
</evidence>
<dbReference type="PANTHER" id="PTHR34796:SF1">
    <property type="entry name" value="EXPRESSED PROTEIN"/>
    <property type="match status" value="1"/>
</dbReference>
<dbReference type="AlphaFoldDB" id="A0A859FD89"/>
<proteinExistence type="predicted"/>
<dbReference type="Proteomes" id="UP000318138">
    <property type="component" value="Chromosome"/>
</dbReference>
<dbReference type="EMBL" id="CP041372">
    <property type="protein sequence ID" value="QKS71037.1"/>
    <property type="molecule type" value="Genomic_DNA"/>
</dbReference>
<dbReference type="Pfam" id="PF03745">
    <property type="entry name" value="DUF309"/>
    <property type="match status" value="1"/>
</dbReference>
<reference evidence="2" key="1">
    <citation type="submission" date="2019-07" db="EMBL/GenBank/DDBJ databases">
        <title>Bacillus alkalisoli sp. nov. isolated from saline soil.</title>
        <authorList>
            <person name="Sun J.-Q."/>
            <person name="Xu L."/>
        </authorList>
    </citation>
    <scope>NUCLEOTIDE SEQUENCE [LARGE SCALE GENOMIC DNA]</scope>
    <source>
        <strain evidence="2">M4U3P1</strain>
    </source>
</reference>
<gene>
    <name evidence="1" type="ORF">FLK61_30440</name>
</gene>
<keyword evidence="2" id="KW-1185">Reference proteome</keyword>
<dbReference type="SUPFAM" id="SSF140663">
    <property type="entry name" value="TTHA0068-like"/>
    <property type="match status" value="1"/>
</dbReference>